<dbReference type="FunFam" id="2.60.40.10:FF:000107">
    <property type="entry name" value="Myosin, light chain kinase a"/>
    <property type="match status" value="1"/>
</dbReference>
<dbReference type="FunFam" id="2.60.40.10:FF:000507">
    <property type="entry name" value="Muscle M-line assembly protein unc-89"/>
    <property type="match status" value="1"/>
</dbReference>
<dbReference type="OrthoDB" id="5969272at2759"/>
<feature type="non-terminal residue" evidence="8">
    <location>
        <position position="1"/>
    </location>
</feature>
<proteinExistence type="inferred from homology"/>
<evidence type="ECO:0000256" key="3">
    <source>
        <dbReference type="ARBA" id="ARBA00022490"/>
    </source>
</evidence>
<dbReference type="PANTHER" id="PTHR47633:SF4">
    <property type="entry name" value="MYOPALLADIN ISOFORM X1"/>
    <property type="match status" value="1"/>
</dbReference>
<organism evidence="8 9">
    <name type="scientific">Teladorsagia circumcincta</name>
    <name type="common">Brown stomach worm</name>
    <name type="synonym">Ostertagia circumcincta</name>
    <dbReference type="NCBI Taxonomy" id="45464"/>
    <lineage>
        <taxon>Eukaryota</taxon>
        <taxon>Metazoa</taxon>
        <taxon>Ecdysozoa</taxon>
        <taxon>Nematoda</taxon>
        <taxon>Chromadorea</taxon>
        <taxon>Rhabditida</taxon>
        <taxon>Rhabditina</taxon>
        <taxon>Rhabditomorpha</taxon>
        <taxon>Strongyloidea</taxon>
        <taxon>Trichostrongylidae</taxon>
        <taxon>Teladorsagia</taxon>
    </lineage>
</organism>
<protein>
    <submittedName>
        <fullName evidence="8">Immunoglobulin I-set domain protein</fullName>
    </submittedName>
</protein>
<feature type="domain" description="Ig-like" evidence="7">
    <location>
        <begin position="825"/>
        <end position="914"/>
    </location>
</feature>
<feature type="domain" description="Ig-like" evidence="7">
    <location>
        <begin position="84"/>
        <end position="172"/>
    </location>
</feature>
<evidence type="ECO:0000256" key="5">
    <source>
        <dbReference type="ARBA" id="ARBA00023157"/>
    </source>
</evidence>
<keyword evidence="3" id="KW-0963">Cytoplasm</keyword>
<evidence type="ECO:0000256" key="2">
    <source>
        <dbReference type="ARBA" id="ARBA00006692"/>
    </source>
</evidence>
<dbReference type="CDD" id="cd00096">
    <property type="entry name" value="Ig"/>
    <property type="match status" value="2"/>
</dbReference>
<keyword evidence="5" id="KW-1015">Disulfide bond</keyword>
<evidence type="ECO:0000313" key="8">
    <source>
        <dbReference type="EMBL" id="PIO62263.1"/>
    </source>
</evidence>
<dbReference type="SMART" id="SM00409">
    <property type="entry name" value="IG"/>
    <property type="match status" value="10"/>
</dbReference>
<gene>
    <name evidence="8" type="ORF">TELCIR_16190</name>
</gene>
<dbReference type="InterPro" id="IPR036179">
    <property type="entry name" value="Ig-like_dom_sf"/>
</dbReference>
<evidence type="ECO:0000256" key="1">
    <source>
        <dbReference type="ARBA" id="ARBA00004161"/>
    </source>
</evidence>
<evidence type="ECO:0000313" key="9">
    <source>
        <dbReference type="Proteomes" id="UP000230423"/>
    </source>
</evidence>
<dbReference type="AlphaFoldDB" id="A0A2G9TW67"/>
<sequence length="1051" mass="116020">VVAKGASLVFEVKVEGEVDELRWSKDATPITAGANAIIEKIDDKTYRLTIPKADLGDAGHYSVEAINETGKAASDAKGEVDEKPEIVKGLTDVEVSEGDDEVFKVEVSAPVRTVKWYKNGQEIKPSVHLEPKKIGPKKYELTINRAELDDGATYKVVLSNSAGECDSSAQLTVTKPNILKMLQGLKDIDVEEGQPIELKVKIEGTPKTVKWYKNDVELAPTDAAELKESPETGEYSLVIPQSKKSDGAAYRITLANDRGEIYSGAVAHVKIRESDFGTIRCIASNELGKDQCQAEFGQFGPRAGRDKDDDRYPPRFNVPLWDRRIPINDPLAIECHVDAKPVAEIEWFKDGVKLEASEGIEIRNTSDGACRVRIAKFGQEDVGVYLCVAKNPLGVADTRSTYSVEEPIPSFGKGNQVSLKTCNNIRWNLIRINSLVKIIWYKDGLPLRPGGRFTITTTEDGKCTLEISQAVEGDEGAYRCVASNEHGSINTGCMVTVKVPKAEAKKEGEEPFFTKGLVDIWSDRGESFTLKCAVQGDPFPEIKWYRNGILVRDSPRTKIETSADGSCTLTGIYHLRIKSATVHDEGTYRCVATNESGSATTKSFTRIDDGFSMQVPSKSVPPRFTIRLGDARAVEGQPLRLECKVEGSPLPELTWNKDGVQGIYHLRIKSATVHDEGTYRCVATNESGSATTKSFTRIDDGFSMQVPSKSVPPRFTIRLGDARAVEGQPLRLECKVEGSPLPELTWNKDGVQIHPSDRVQLTMEPDGTARLVIPQSCMDDEGIYRVIATNPSGTVHDKGTATIKKAPRDRERSAERDEFDANKVPRVVDPLENVKIPEKQGFRLRCKFSGEPKLAIKWFKDGERVFPYGRLKLLESPDGVCELIIESSIRQDAGGYRCVAENTYGSARTTCDVTVIQKERKPITDFDATMKEGKAPGFTVPLTIRRAKPGANVTFECVPYGNPFPQIRWLKDGIEIVESEKMKFEALEDGTQRLQLSNVDFFSEGYYRCVATNEHGTASTKAELVIDGVVFPIGQSFVCQQYIANEPEKGS</sequence>
<dbReference type="InterPro" id="IPR003599">
    <property type="entry name" value="Ig_sub"/>
</dbReference>
<evidence type="ECO:0000259" key="7">
    <source>
        <dbReference type="PROSITE" id="PS50835"/>
    </source>
</evidence>
<dbReference type="InterPro" id="IPR007110">
    <property type="entry name" value="Ig-like_dom"/>
</dbReference>
<dbReference type="Proteomes" id="UP000230423">
    <property type="component" value="Unassembled WGS sequence"/>
</dbReference>
<evidence type="ECO:0000256" key="4">
    <source>
        <dbReference type="ARBA" id="ARBA00022737"/>
    </source>
</evidence>
<dbReference type="InterPro" id="IPR013783">
    <property type="entry name" value="Ig-like_fold"/>
</dbReference>
<reference evidence="8 9" key="1">
    <citation type="submission" date="2015-09" db="EMBL/GenBank/DDBJ databases">
        <title>Draft genome of the parasitic nematode Teladorsagia circumcincta isolate WARC Sus (inbred).</title>
        <authorList>
            <person name="Mitreva M."/>
        </authorList>
    </citation>
    <scope>NUCLEOTIDE SEQUENCE [LARGE SCALE GENOMIC DNA]</scope>
    <source>
        <strain evidence="8 9">S</strain>
    </source>
</reference>
<keyword evidence="4" id="KW-0677">Repeat</keyword>
<dbReference type="SMART" id="SM00408">
    <property type="entry name" value="IGc2"/>
    <property type="match status" value="8"/>
</dbReference>
<comment type="similarity">
    <text evidence="2">Belongs to the protein kinase superfamily. CAMK Ser/Thr protein kinase family.</text>
</comment>
<dbReference type="Gene3D" id="2.60.40.10">
    <property type="entry name" value="Immunoglobulins"/>
    <property type="match status" value="10"/>
</dbReference>
<comment type="subcellular location">
    <subcellularLocation>
        <location evidence="1">Cytoplasm</location>
        <location evidence="1">Myofibril</location>
        <location evidence="1">Sarcomere</location>
        <location evidence="1">A band</location>
    </subcellularLocation>
</comment>
<dbReference type="PROSITE" id="PS50835">
    <property type="entry name" value="IG_LIKE"/>
    <property type="match status" value="9"/>
</dbReference>
<feature type="domain" description="Ig-like" evidence="7">
    <location>
        <begin position="314"/>
        <end position="405"/>
    </location>
</feature>
<dbReference type="FunFam" id="2.60.40.10:FF:000032">
    <property type="entry name" value="palladin isoform X1"/>
    <property type="match status" value="3"/>
</dbReference>
<keyword evidence="9" id="KW-1185">Reference proteome</keyword>
<keyword evidence="6" id="KW-0393">Immunoglobulin domain</keyword>
<feature type="domain" description="Ig-like" evidence="7">
    <location>
        <begin position="622"/>
        <end position="696"/>
    </location>
</feature>
<dbReference type="PANTHER" id="PTHR47633">
    <property type="entry name" value="IMMUNOGLOBULIN"/>
    <property type="match status" value="1"/>
</dbReference>
<dbReference type="InterPro" id="IPR013098">
    <property type="entry name" value="Ig_I-set"/>
</dbReference>
<feature type="domain" description="Ig-like" evidence="7">
    <location>
        <begin position="936"/>
        <end position="1025"/>
    </location>
</feature>
<dbReference type="InterPro" id="IPR003598">
    <property type="entry name" value="Ig_sub2"/>
</dbReference>
<dbReference type="FunFam" id="2.60.40.10:FF:000345">
    <property type="entry name" value="Muscle M-line assembly protein unc-89"/>
    <property type="match status" value="2"/>
</dbReference>
<accession>A0A2G9TW67</accession>
<name>A0A2G9TW67_TELCI</name>
<feature type="domain" description="Ig-like" evidence="7">
    <location>
        <begin position="713"/>
        <end position="802"/>
    </location>
</feature>
<feature type="domain" description="Ig-like" evidence="7">
    <location>
        <begin position="176"/>
        <end position="297"/>
    </location>
</feature>
<dbReference type="Pfam" id="PF07679">
    <property type="entry name" value="I-set"/>
    <property type="match status" value="10"/>
</dbReference>
<dbReference type="EMBL" id="KZ352330">
    <property type="protein sequence ID" value="PIO62263.1"/>
    <property type="molecule type" value="Genomic_DNA"/>
</dbReference>
<feature type="domain" description="Ig-like" evidence="7">
    <location>
        <begin position="413"/>
        <end position="496"/>
    </location>
</feature>
<dbReference type="GO" id="GO:0031672">
    <property type="term" value="C:A band"/>
    <property type="evidence" value="ECO:0007669"/>
    <property type="project" value="UniProtKB-SubCell"/>
</dbReference>
<evidence type="ECO:0000256" key="6">
    <source>
        <dbReference type="ARBA" id="ARBA00023319"/>
    </source>
</evidence>
<dbReference type="SUPFAM" id="SSF48726">
    <property type="entry name" value="Immunoglobulin"/>
    <property type="match status" value="10"/>
</dbReference>
<feature type="domain" description="Ig-like" evidence="7">
    <location>
        <begin position="511"/>
        <end position="605"/>
    </location>
</feature>